<reference evidence="1" key="2">
    <citation type="submission" date="2012-05" db="EMBL/GenBank/DDBJ databases">
        <authorList>
            <person name="Park J.-H."/>
            <person name="Zylstra G.J."/>
            <person name="Chae J.-C."/>
        </authorList>
    </citation>
    <scope>NUCLEOTIDE SEQUENCE</scope>
    <source>
        <strain evidence="1">AP103</strain>
    </source>
</reference>
<accession>I8T7V1</accession>
<protein>
    <submittedName>
        <fullName evidence="1">Uncharacterized protein</fullName>
    </submittedName>
</protein>
<sequence>MLPSTGKPDPEVAARFVRRLIALSLEEEQERERNTRK</sequence>
<evidence type="ECO:0000313" key="1">
    <source>
        <dbReference type="EMBL" id="EIT70010.1"/>
    </source>
</evidence>
<organism evidence="1 3">
    <name type="scientific">Hydrocarboniphaga effusa AP103</name>
    <dbReference type="NCBI Taxonomy" id="1172194"/>
    <lineage>
        <taxon>Bacteria</taxon>
        <taxon>Pseudomonadati</taxon>
        <taxon>Pseudomonadota</taxon>
        <taxon>Gammaproteobacteria</taxon>
        <taxon>Nevskiales</taxon>
        <taxon>Nevskiaceae</taxon>
        <taxon>Hydrocarboniphaga</taxon>
    </lineage>
</organism>
<keyword evidence="3" id="KW-1185">Reference proteome</keyword>
<dbReference type="AlphaFoldDB" id="I8T7V1"/>
<gene>
    <name evidence="1" type="ORF">WQQ_01470</name>
    <name evidence="2" type="ORF">WQQ_03340</name>
</gene>
<name>I8T7V1_9GAMM</name>
<dbReference type="Proteomes" id="UP000003704">
    <property type="component" value="Unassembled WGS sequence"/>
</dbReference>
<reference evidence="1 3" key="1">
    <citation type="journal article" date="2012" name="J. Bacteriol.">
        <title>Genome Sequence of n-Alkane-Degrading Hydrocarboniphaga effusa Strain AP103T (ATCC BAA-332T).</title>
        <authorList>
            <person name="Chang H.K."/>
            <person name="Zylstra G.J."/>
            <person name="Chae J.C."/>
        </authorList>
    </citation>
    <scope>NUCLEOTIDE SEQUENCE [LARGE SCALE GENOMIC DNA]</scope>
    <source>
        <strain evidence="1 3">AP103</strain>
    </source>
</reference>
<evidence type="ECO:0000313" key="2">
    <source>
        <dbReference type="EMBL" id="EIT70197.1"/>
    </source>
</evidence>
<evidence type="ECO:0000313" key="3">
    <source>
        <dbReference type="Proteomes" id="UP000003704"/>
    </source>
</evidence>
<dbReference type="EMBL" id="AKGD01000001">
    <property type="protein sequence ID" value="EIT70197.1"/>
    <property type="molecule type" value="Genomic_DNA"/>
</dbReference>
<proteinExistence type="predicted"/>
<dbReference type="EMBL" id="AKGD01000001">
    <property type="protein sequence ID" value="EIT70010.1"/>
    <property type="molecule type" value="Genomic_DNA"/>
</dbReference>
<comment type="caution">
    <text evidence="1">The sequence shown here is derived from an EMBL/GenBank/DDBJ whole genome shotgun (WGS) entry which is preliminary data.</text>
</comment>